<dbReference type="EMBL" id="PUGF01000008">
    <property type="protein sequence ID" value="PRC93279.1"/>
    <property type="molecule type" value="Genomic_DNA"/>
</dbReference>
<evidence type="ECO:0000313" key="1">
    <source>
        <dbReference type="EMBL" id="PRC93279.1"/>
    </source>
</evidence>
<dbReference type="Proteomes" id="UP000237839">
    <property type="component" value="Unassembled WGS sequence"/>
</dbReference>
<protein>
    <submittedName>
        <fullName evidence="1">Uncharacterized protein</fullName>
    </submittedName>
</protein>
<dbReference type="AlphaFoldDB" id="A0A2S9GZW7"/>
<comment type="caution">
    <text evidence="1">The sequence shown here is derived from an EMBL/GenBank/DDBJ whole genome shotgun (WGS) entry which is preliminary data.</text>
</comment>
<proteinExistence type="predicted"/>
<name>A0A2S9GZW7_9BURK</name>
<organism evidence="1 2">
    <name type="scientific">Solimicrobium silvestre</name>
    <dbReference type="NCBI Taxonomy" id="2099400"/>
    <lineage>
        <taxon>Bacteria</taxon>
        <taxon>Pseudomonadati</taxon>
        <taxon>Pseudomonadota</taxon>
        <taxon>Betaproteobacteria</taxon>
        <taxon>Burkholderiales</taxon>
        <taxon>Oxalobacteraceae</taxon>
        <taxon>Solimicrobium</taxon>
    </lineage>
</organism>
<evidence type="ECO:0000313" key="2">
    <source>
        <dbReference type="Proteomes" id="UP000237839"/>
    </source>
</evidence>
<accession>A0A2S9GZW7</accession>
<gene>
    <name evidence="1" type="ORF">S2091_2017</name>
</gene>
<keyword evidence="2" id="KW-1185">Reference proteome</keyword>
<sequence length="382" mass="43199">MQPFFHDGDKNICGDGNLYLGFDGVFAGSQKGFDTQMLFDPFEEQFDLPALLVQRGDQFRFERKIVGQEYEAFSVLVFDDNAPQRPWIILACVIQRQLASLVANEIGAGSIDRVGVTALEFGVALGSGYKESVQLVETMQPFEIQVAAIHQIKCTWLDSQIVQNIDFVGLAVGDMNKGRDRTTQVEQSMQFDCSFGGAKRRPWMNRQTQIDCGCIEGIHSGVQIDSHRFVGIQRSSHRNQMLRKIGINLPRTSGIRIRQRVARNGFASKSHVVKPVRLRPQIDFDVAQGFSVGQLSECHSEELIQTRKILDHVFAPVRRNASTKRGQWQISHDLRKNEFAMMHSSVERKSAKSTYFAPRRSNRDQTNSSFYASKSLTYKLLA</sequence>
<reference evidence="1 2" key="1">
    <citation type="submission" date="2018-02" db="EMBL/GenBank/DDBJ databases">
        <title>Solimicrobium silvestre gen. nov., sp. nov., isolated from alpine forest soil.</title>
        <authorList>
            <person name="Margesin R."/>
            <person name="Albuquerque L."/>
            <person name="Zhang D.-C."/>
            <person name="Froufe H.J.C."/>
            <person name="Severino R."/>
            <person name="Roxo I."/>
            <person name="Egas C."/>
            <person name="Da Costa M.S."/>
        </authorList>
    </citation>
    <scope>NUCLEOTIDE SEQUENCE [LARGE SCALE GENOMIC DNA]</scope>
    <source>
        <strain evidence="1 2">S20-91</strain>
    </source>
</reference>